<dbReference type="SUPFAM" id="SSF55550">
    <property type="entry name" value="SH2 domain"/>
    <property type="match status" value="1"/>
</dbReference>
<dbReference type="AlphaFoldDB" id="A0A8W8MYV6"/>
<feature type="region of interest" description="Disordered" evidence="2">
    <location>
        <begin position="439"/>
        <end position="458"/>
    </location>
</feature>
<evidence type="ECO:0000313" key="4">
    <source>
        <dbReference type="EnsemblMetazoa" id="G3679.1:cds"/>
    </source>
</evidence>
<dbReference type="SMART" id="SM00252">
    <property type="entry name" value="SH2"/>
    <property type="match status" value="1"/>
</dbReference>
<dbReference type="Gene3D" id="3.30.505.10">
    <property type="entry name" value="SH2 domain"/>
    <property type="match status" value="1"/>
</dbReference>
<feature type="domain" description="SH2" evidence="3">
    <location>
        <begin position="354"/>
        <end position="432"/>
    </location>
</feature>
<organism evidence="4 5">
    <name type="scientific">Magallana gigas</name>
    <name type="common">Pacific oyster</name>
    <name type="synonym">Crassostrea gigas</name>
    <dbReference type="NCBI Taxonomy" id="29159"/>
    <lineage>
        <taxon>Eukaryota</taxon>
        <taxon>Metazoa</taxon>
        <taxon>Spiralia</taxon>
        <taxon>Lophotrochozoa</taxon>
        <taxon>Mollusca</taxon>
        <taxon>Bivalvia</taxon>
        <taxon>Autobranchia</taxon>
        <taxon>Pteriomorphia</taxon>
        <taxon>Ostreida</taxon>
        <taxon>Ostreoidea</taxon>
        <taxon>Ostreidae</taxon>
        <taxon>Magallana</taxon>
    </lineage>
</organism>
<sequence length="488" mass="57892">MFGVPGCRVYGQYESTMLQQILQTMTVDPDLLSELSDEQKAILFVKIREEQVRRYNEFEKKNQDDRIPRKPKKGRKNVDFLLGKNGKEWVWVMGEHKQDRSIEEMIELEIQERALKEAEREIEEIRRQEEAELARKLEEEKERMEGEQHQKEEELRKQREEAELYASLKQAREMARKLEEEKQKAEEEEKIRVEQLRHRFAEDQRRSLERLVKDKNRRSSEIFTEYMCKREEMEKIAEQNLQEVELSWQEQEKKAKKAEEEVKELARRARIEYKNLLRQGMNVLNAVSAFSGNGTNQKPPVPPKSAELRKSAAKVIKKRPPRPPNKQAVVDWFLEEERPKGVGTDPSTGKVAQWFHGVISRLEAENYLLNMTLGSYLVRVSERVWGYTISYRAEDRCKHFLVDTSEQGYQFFGANQLVHRSLADLINFHKEQVRRYNEFEKKNQDDRIPRKPKKDGKMDVVQHYDRNDSLGYGVDWCHSNVYNSLVAT</sequence>
<name>A0A8W8MYV6_MAGGI</name>
<accession>A0A8W8MYV6</accession>
<evidence type="ECO:0000259" key="3">
    <source>
        <dbReference type="PROSITE" id="PS50001"/>
    </source>
</evidence>
<dbReference type="InterPro" id="IPR036860">
    <property type="entry name" value="SH2_dom_sf"/>
</dbReference>
<proteinExistence type="predicted"/>
<evidence type="ECO:0000256" key="1">
    <source>
        <dbReference type="PROSITE-ProRule" id="PRU00191"/>
    </source>
</evidence>
<dbReference type="Proteomes" id="UP000005408">
    <property type="component" value="Unassembled WGS sequence"/>
</dbReference>
<protein>
    <recommendedName>
        <fullName evidence="3">SH2 domain-containing protein</fullName>
    </recommendedName>
</protein>
<dbReference type="GO" id="GO:0005737">
    <property type="term" value="C:cytoplasm"/>
    <property type="evidence" value="ECO:0007669"/>
    <property type="project" value="TreeGrafter"/>
</dbReference>
<dbReference type="PANTHER" id="PTHR14388">
    <property type="entry name" value="T CELL-SPECIFIC ADAPTER PROTEIN TSAD"/>
    <property type="match status" value="1"/>
</dbReference>
<reference evidence="4" key="1">
    <citation type="submission" date="2022-08" db="UniProtKB">
        <authorList>
            <consortium name="EnsemblMetazoa"/>
        </authorList>
    </citation>
    <scope>IDENTIFICATION</scope>
    <source>
        <strain evidence="4">05x7-T-G4-1.051#20</strain>
    </source>
</reference>
<keyword evidence="1" id="KW-0727">SH2 domain</keyword>
<dbReference type="EnsemblMetazoa" id="G3679.1">
    <property type="protein sequence ID" value="G3679.1:cds"/>
    <property type="gene ID" value="G3679"/>
</dbReference>
<dbReference type="PANTHER" id="PTHR14388:SF17">
    <property type="entry name" value="SH2 DOMAIN-CONTAINING PROTEIN"/>
    <property type="match status" value="1"/>
</dbReference>
<dbReference type="InterPro" id="IPR000980">
    <property type="entry name" value="SH2"/>
</dbReference>
<evidence type="ECO:0000313" key="5">
    <source>
        <dbReference type="Proteomes" id="UP000005408"/>
    </source>
</evidence>
<feature type="region of interest" description="Disordered" evidence="2">
    <location>
        <begin position="139"/>
        <end position="159"/>
    </location>
</feature>
<keyword evidence="5" id="KW-1185">Reference proteome</keyword>
<dbReference type="Pfam" id="PF00017">
    <property type="entry name" value="SH2"/>
    <property type="match status" value="1"/>
</dbReference>
<evidence type="ECO:0000256" key="2">
    <source>
        <dbReference type="SAM" id="MobiDB-lite"/>
    </source>
</evidence>
<dbReference type="PROSITE" id="PS50001">
    <property type="entry name" value="SH2"/>
    <property type="match status" value="1"/>
</dbReference>